<evidence type="ECO:0000313" key="2">
    <source>
        <dbReference type="Proteomes" id="UP000256708"/>
    </source>
</evidence>
<proteinExistence type="predicted"/>
<name>A0A3D8LDZ0_9BACT</name>
<sequence length="78" mass="8904">MAKFILSSVPFALSMIKKEAYFTCRTAELWHEGSVTHVGNVSNVYVIKKGELSHAFENLFHQNALGWKLKARNLLRIL</sequence>
<accession>A0A3D8LDZ0</accession>
<dbReference type="AlphaFoldDB" id="A0A3D8LDZ0"/>
<protein>
    <submittedName>
        <fullName evidence="1">Uncharacterized protein</fullName>
    </submittedName>
</protein>
<comment type="caution">
    <text evidence="1">The sequence shown here is derived from an EMBL/GenBank/DDBJ whole genome shotgun (WGS) entry which is preliminary data.</text>
</comment>
<keyword evidence="2" id="KW-1185">Reference proteome</keyword>
<dbReference type="EMBL" id="QRGR01000008">
    <property type="protein sequence ID" value="RDV15563.1"/>
    <property type="molecule type" value="Genomic_DNA"/>
</dbReference>
<dbReference type="RefSeq" id="WP_115565158.1">
    <property type="nucleotide sequence ID" value="NZ_QRGR01000008.1"/>
</dbReference>
<dbReference type="Proteomes" id="UP000256708">
    <property type="component" value="Unassembled WGS sequence"/>
</dbReference>
<gene>
    <name evidence="1" type="ORF">DXT99_08730</name>
</gene>
<reference evidence="2" key="1">
    <citation type="submission" date="2018-08" db="EMBL/GenBank/DDBJ databases">
        <authorList>
            <person name="Liu Z.-W."/>
            <person name="Du Z.-J."/>
        </authorList>
    </citation>
    <scope>NUCLEOTIDE SEQUENCE [LARGE SCALE GENOMIC DNA]</scope>
    <source>
        <strain evidence="2">H4X</strain>
    </source>
</reference>
<evidence type="ECO:0000313" key="1">
    <source>
        <dbReference type="EMBL" id="RDV15563.1"/>
    </source>
</evidence>
<organism evidence="1 2">
    <name type="scientific">Pontibacter diazotrophicus</name>
    <dbReference type="NCBI Taxonomy" id="1400979"/>
    <lineage>
        <taxon>Bacteria</taxon>
        <taxon>Pseudomonadati</taxon>
        <taxon>Bacteroidota</taxon>
        <taxon>Cytophagia</taxon>
        <taxon>Cytophagales</taxon>
        <taxon>Hymenobacteraceae</taxon>
        <taxon>Pontibacter</taxon>
    </lineage>
</organism>